<evidence type="ECO:0000256" key="1">
    <source>
        <dbReference type="ARBA" id="ARBA00022723"/>
    </source>
</evidence>
<protein>
    <submittedName>
        <fullName evidence="6">Transcriptional regulator, TraR/DksA family</fullName>
    </submittedName>
</protein>
<evidence type="ECO:0000313" key="6">
    <source>
        <dbReference type="EMBL" id="SEF70963.1"/>
    </source>
</evidence>
<feature type="zinc finger region" description="dksA C4-type" evidence="4">
    <location>
        <begin position="98"/>
        <end position="122"/>
    </location>
</feature>
<dbReference type="SUPFAM" id="SSF109635">
    <property type="entry name" value="DnaK suppressor protein DksA, alpha-hairpin domain"/>
    <property type="match status" value="1"/>
</dbReference>
<reference evidence="7" key="1">
    <citation type="submission" date="2016-10" db="EMBL/GenBank/DDBJ databases">
        <authorList>
            <person name="Varghese N."/>
            <person name="Submissions S."/>
        </authorList>
    </citation>
    <scope>NUCLEOTIDE SEQUENCE [LARGE SCALE GENOMIC DNA]</scope>
    <source>
        <strain evidence="7">DSM 17298</strain>
    </source>
</reference>
<evidence type="ECO:0000256" key="2">
    <source>
        <dbReference type="ARBA" id="ARBA00022771"/>
    </source>
</evidence>
<evidence type="ECO:0000256" key="4">
    <source>
        <dbReference type="PROSITE-ProRule" id="PRU00510"/>
    </source>
</evidence>
<name>A0A1H5U7H5_9BACT</name>
<dbReference type="Pfam" id="PF01258">
    <property type="entry name" value="zf-dskA_traR"/>
    <property type="match status" value="1"/>
</dbReference>
<dbReference type="STRING" id="1120964.GCA_001313265_03976"/>
<gene>
    <name evidence="6" type="ORF">SAMN03080598_01094</name>
</gene>
<organism evidence="6 7">
    <name type="scientific">Algoriphagus boritolerans DSM 17298 = JCM 18970</name>
    <dbReference type="NCBI Taxonomy" id="1120964"/>
    <lineage>
        <taxon>Bacteria</taxon>
        <taxon>Pseudomonadati</taxon>
        <taxon>Bacteroidota</taxon>
        <taxon>Cytophagia</taxon>
        <taxon>Cytophagales</taxon>
        <taxon>Cyclobacteriaceae</taxon>
        <taxon>Algoriphagus</taxon>
    </lineage>
</organism>
<dbReference type="InterPro" id="IPR000962">
    <property type="entry name" value="Znf_DskA_TraR"/>
</dbReference>
<sequence>MSQEEKTAYSQEELKEFEVLILQKLASAKEELTSLKESISKKNDSGTDYTASTSKLLEDGADTLERESLSQLAARQQKFVINLENALIRIKNGTYGICVDTGKLISKERLRAVPHTMHSIEAKLAKK</sequence>
<dbReference type="PANTHER" id="PTHR33823">
    <property type="entry name" value="RNA POLYMERASE-BINDING TRANSCRIPTION FACTOR DKSA-RELATED"/>
    <property type="match status" value="1"/>
</dbReference>
<keyword evidence="1" id="KW-0479">Metal-binding</keyword>
<dbReference type="PANTHER" id="PTHR33823:SF2">
    <property type="entry name" value="RNA POLYMERASE-BINDING TRANSCRIPTION FACTOR DKSA"/>
    <property type="match status" value="1"/>
</dbReference>
<keyword evidence="7" id="KW-1185">Reference proteome</keyword>
<dbReference type="GO" id="GO:0008270">
    <property type="term" value="F:zinc ion binding"/>
    <property type="evidence" value="ECO:0007669"/>
    <property type="project" value="UniProtKB-KW"/>
</dbReference>
<feature type="domain" description="Zinc finger DksA/TraR C4-type" evidence="5">
    <location>
        <begin position="93"/>
        <end position="116"/>
    </location>
</feature>
<dbReference type="Gene3D" id="1.20.120.910">
    <property type="entry name" value="DksA, coiled-coil domain"/>
    <property type="match status" value="1"/>
</dbReference>
<accession>A0A1H5U7H5</accession>
<evidence type="ECO:0000256" key="3">
    <source>
        <dbReference type="ARBA" id="ARBA00022833"/>
    </source>
</evidence>
<proteinExistence type="predicted"/>
<dbReference type="InterPro" id="IPR037187">
    <property type="entry name" value="DnaK_N"/>
</dbReference>
<evidence type="ECO:0000259" key="5">
    <source>
        <dbReference type="Pfam" id="PF01258"/>
    </source>
</evidence>
<dbReference type="AlphaFoldDB" id="A0A1H5U7H5"/>
<dbReference type="EMBL" id="FNVR01000004">
    <property type="protein sequence ID" value="SEF70963.1"/>
    <property type="molecule type" value="Genomic_DNA"/>
</dbReference>
<keyword evidence="2" id="KW-0863">Zinc-finger</keyword>
<dbReference type="RefSeq" id="WP_103923783.1">
    <property type="nucleotide sequence ID" value="NZ_FNVR01000004.1"/>
</dbReference>
<keyword evidence="3" id="KW-0862">Zinc</keyword>
<dbReference type="PROSITE" id="PS51128">
    <property type="entry name" value="ZF_DKSA_2"/>
    <property type="match status" value="1"/>
</dbReference>
<evidence type="ECO:0000313" key="7">
    <source>
        <dbReference type="Proteomes" id="UP000236736"/>
    </source>
</evidence>
<dbReference type="OrthoDB" id="9811543at2"/>
<dbReference type="Proteomes" id="UP000236736">
    <property type="component" value="Unassembled WGS sequence"/>
</dbReference>